<evidence type="ECO:0008006" key="3">
    <source>
        <dbReference type="Google" id="ProtNLM"/>
    </source>
</evidence>
<proteinExistence type="predicted"/>
<dbReference type="Proteomes" id="UP000319817">
    <property type="component" value="Chromosome"/>
</dbReference>
<dbReference type="SUPFAM" id="SSF53474">
    <property type="entry name" value="alpha/beta-Hydrolases"/>
    <property type="match status" value="1"/>
</dbReference>
<dbReference type="EMBL" id="CP036526">
    <property type="protein sequence ID" value="QDT11932.1"/>
    <property type="molecule type" value="Genomic_DNA"/>
</dbReference>
<dbReference type="InterPro" id="IPR029058">
    <property type="entry name" value="AB_hydrolase_fold"/>
</dbReference>
<protein>
    <recommendedName>
        <fullName evidence="3">Alpha/beta hydrolase family protein</fullName>
    </recommendedName>
</protein>
<dbReference type="Gene3D" id="3.40.50.1820">
    <property type="entry name" value="alpha/beta hydrolase"/>
    <property type="match status" value="1"/>
</dbReference>
<evidence type="ECO:0000313" key="1">
    <source>
        <dbReference type="EMBL" id="QDT11932.1"/>
    </source>
</evidence>
<dbReference type="AlphaFoldDB" id="A0A517NXT1"/>
<keyword evidence="2" id="KW-1185">Reference proteome</keyword>
<accession>A0A517NXT1</accession>
<gene>
    <name evidence="1" type="ORF">K239x_39340</name>
</gene>
<reference evidence="1 2" key="1">
    <citation type="submission" date="2019-02" db="EMBL/GenBank/DDBJ databases">
        <title>Deep-cultivation of Planctomycetes and their phenomic and genomic characterization uncovers novel biology.</title>
        <authorList>
            <person name="Wiegand S."/>
            <person name="Jogler M."/>
            <person name="Boedeker C."/>
            <person name="Pinto D."/>
            <person name="Vollmers J."/>
            <person name="Rivas-Marin E."/>
            <person name="Kohn T."/>
            <person name="Peeters S.H."/>
            <person name="Heuer A."/>
            <person name="Rast P."/>
            <person name="Oberbeckmann S."/>
            <person name="Bunk B."/>
            <person name="Jeske O."/>
            <person name="Meyerdierks A."/>
            <person name="Storesund J.E."/>
            <person name="Kallscheuer N."/>
            <person name="Luecker S."/>
            <person name="Lage O.M."/>
            <person name="Pohl T."/>
            <person name="Merkel B.J."/>
            <person name="Hornburger P."/>
            <person name="Mueller R.-W."/>
            <person name="Bruemmer F."/>
            <person name="Labrenz M."/>
            <person name="Spormann A.M."/>
            <person name="Op den Camp H."/>
            <person name="Overmann J."/>
            <person name="Amann R."/>
            <person name="Jetten M.S.M."/>
            <person name="Mascher T."/>
            <person name="Medema M.H."/>
            <person name="Devos D.P."/>
            <person name="Kaster A.-K."/>
            <person name="Ovreas L."/>
            <person name="Rohde M."/>
            <person name="Galperin M.Y."/>
            <person name="Jogler C."/>
        </authorList>
    </citation>
    <scope>NUCLEOTIDE SEQUENCE [LARGE SCALE GENOMIC DNA]</scope>
    <source>
        <strain evidence="1 2">K23_9</strain>
    </source>
</reference>
<sequence length="176" mass="20234">MVYPLQRYLRKRFSSVVCWDYPRVFTDLDRTLDQLALRFDQHTDGSVAVVAHSFGDWVVRSALHRMKSRAVNSLVSVCPVVTSVAAAEILSQVSSDLVPELTVMANVEQSEVPLPNQMNIKRSLVWARGETLVRRPKDLAMYDRERRVFAFHNTILFQFNGWKAIQEELIALAEQR</sequence>
<organism evidence="1 2">
    <name type="scientific">Stieleria marina</name>
    <dbReference type="NCBI Taxonomy" id="1930275"/>
    <lineage>
        <taxon>Bacteria</taxon>
        <taxon>Pseudomonadati</taxon>
        <taxon>Planctomycetota</taxon>
        <taxon>Planctomycetia</taxon>
        <taxon>Pirellulales</taxon>
        <taxon>Pirellulaceae</taxon>
        <taxon>Stieleria</taxon>
    </lineage>
</organism>
<evidence type="ECO:0000313" key="2">
    <source>
        <dbReference type="Proteomes" id="UP000319817"/>
    </source>
</evidence>
<name>A0A517NXT1_9BACT</name>